<reference evidence="1 2" key="1">
    <citation type="submission" date="2019-07" db="EMBL/GenBank/DDBJ databases">
        <title>Whole genome shotgun sequence of Clostridium butyricum NBRC 3858.</title>
        <authorList>
            <person name="Hosoyama A."/>
            <person name="Uohara A."/>
            <person name="Ohji S."/>
            <person name="Ichikawa N."/>
        </authorList>
    </citation>
    <scope>NUCLEOTIDE SEQUENCE [LARGE SCALE GENOMIC DNA]</scope>
    <source>
        <strain evidence="1 2">NBRC 3858</strain>
    </source>
</reference>
<sequence>MARPKKHQKINVRVNYPTTEEGKKMLRESQSKAVLDILEKQLGEEELRILMKHLEERIERE</sequence>
<dbReference type="AlphaFoldDB" id="A0A512TQB4"/>
<dbReference type="RefSeq" id="WP_146868905.1">
    <property type="nucleotide sequence ID" value="NZ_BKBC01000049.1"/>
</dbReference>
<protein>
    <submittedName>
        <fullName evidence="1">Uncharacterized protein</fullName>
    </submittedName>
</protein>
<evidence type="ECO:0000313" key="2">
    <source>
        <dbReference type="Proteomes" id="UP000321089"/>
    </source>
</evidence>
<name>A0A512TQB4_CLOBU</name>
<accession>A0A512TQB4</accession>
<proteinExistence type="predicted"/>
<comment type="caution">
    <text evidence="1">The sequence shown here is derived from an EMBL/GenBank/DDBJ whole genome shotgun (WGS) entry which is preliminary data.</text>
</comment>
<dbReference type="EMBL" id="BKBC01000049">
    <property type="protein sequence ID" value="GEQ22452.1"/>
    <property type="molecule type" value="Genomic_DNA"/>
</dbReference>
<dbReference type="Proteomes" id="UP000321089">
    <property type="component" value="Unassembled WGS sequence"/>
</dbReference>
<gene>
    <name evidence="1" type="ORF">CBU02nite_29580</name>
</gene>
<organism evidence="1 2">
    <name type="scientific">Clostridium butyricum</name>
    <dbReference type="NCBI Taxonomy" id="1492"/>
    <lineage>
        <taxon>Bacteria</taxon>
        <taxon>Bacillati</taxon>
        <taxon>Bacillota</taxon>
        <taxon>Clostridia</taxon>
        <taxon>Eubacteriales</taxon>
        <taxon>Clostridiaceae</taxon>
        <taxon>Clostridium</taxon>
    </lineage>
</organism>
<evidence type="ECO:0000313" key="1">
    <source>
        <dbReference type="EMBL" id="GEQ22452.1"/>
    </source>
</evidence>